<dbReference type="RefSeq" id="WP_330146588.1">
    <property type="nucleotide sequence ID" value="NZ_JAZDQU010000002.1"/>
</dbReference>
<keyword evidence="1" id="KW-0472">Membrane</keyword>
<protein>
    <submittedName>
        <fullName evidence="2">DUF2975 domain-containing protein</fullName>
    </submittedName>
</protein>
<feature type="transmembrane region" description="Helical" evidence="1">
    <location>
        <begin position="65"/>
        <end position="90"/>
    </location>
</feature>
<dbReference type="EMBL" id="JAZDQU010000002">
    <property type="protein sequence ID" value="MEE1885693.1"/>
    <property type="molecule type" value="Genomic_DNA"/>
</dbReference>
<evidence type="ECO:0000313" key="2">
    <source>
        <dbReference type="EMBL" id="MEE1885693.1"/>
    </source>
</evidence>
<gene>
    <name evidence="2" type="ORF">VRU49_09725</name>
</gene>
<reference evidence="2 3" key="1">
    <citation type="submission" date="2024-01" db="EMBL/GenBank/DDBJ databases">
        <title>Pedobacter sp. nov., isolated from oil-contaminated soil.</title>
        <authorList>
            <person name="Le N.T.T."/>
        </authorList>
    </citation>
    <scope>NUCLEOTIDE SEQUENCE [LARGE SCALE GENOMIC DNA]</scope>
    <source>
        <strain evidence="2 3">VNH31</strain>
    </source>
</reference>
<organism evidence="2 3">
    <name type="scientific">Pedobacter flavus</name>
    <dbReference type="NCBI Taxonomy" id="3113906"/>
    <lineage>
        <taxon>Bacteria</taxon>
        <taxon>Pseudomonadati</taxon>
        <taxon>Bacteroidota</taxon>
        <taxon>Sphingobacteriia</taxon>
        <taxon>Sphingobacteriales</taxon>
        <taxon>Sphingobacteriaceae</taxon>
        <taxon>Pedobacter</taxon>
    </lineage>
</organism>
<evidence type="ECO:0000256" key="1">
    <source>
        <dbReference type="SAM" id="Phobius"/>
    </source>
</evidence>
<evidence type="ECO:0000313" key="3">
    <source>
        <dbReference type="Proteomes" id="UP001337681"/>
    </source>
</evidence>
<feature type="transmembrane region" description="Helical" evidence="1">
    <location>
        <begin position="143"/>
        <end position="164"/>
    </location>
</feature>
<sequence length="178" mass="20363">MNKTENIVFKGLTAIACFIFIGLSVEAGGLIANYIFAVFKPEVINNLYQKLDLTEIYENNPIDFYLIYSFISSLAVLKAVLFYIVAYMLYKMDLKKPFNDFVATKITHISYLTLIIGLLNYIGKSWLEKQYSGTKFIQEIASFWVDSEAFILMGAVIYIIARIFKTGVELQKENELVV</sequence>
<dbReference type="Proteomes" id="UP001337681">
    <property type="component" value="Unassembled WGS sequence"/>
</dbReference>
<keyword evidence="3" id="KW-1185">Reference proteome</keyword>
<keyword evidence="1" id="KW-0812">Transmembrane</keyword>
<comment type="caution">
    <text evidence="2">The sequence shown here is derived from an EMBL/GenBank/DDBJ whole genome shotgun (WGS) entry which is preliminary data.</text>
</comment>
<keyword evidence="1" id="KW-1133">Transmembrane helix</keyword>
<feature type="transmembrane region" description="Helical" evidence="1">
    <location>
        <begin position="12"/>
        <end position="36"/>
    </location>
</feature>
<name>A0ABU7H3A2_9SPHI</name>
<proteinExistence type="predicted"/>
<feature type="transmembrane region" description="Helical" evidence="1">
    <location>
        <begin position="102"/>
        <end position="123"/>
    </location>
</feature>
<accession>A0ABU7H3A2</accession>